<comment type="caution">
    <text evidence="2">The sequence shown here is derived from an EMBL/GenBank/DDBJ whole genome shotgun (WGS) entry which is preliminary data.</text>
</comment>
<proteinExistence type="predicted"/>
<dbReference type="EMBL" id="JARTLI010000013">
    <property type="protein sequence ID" value="MED5052107.1"/>
    <property type="molecule type" value="Genomic_DNA"/>
</dbReference>
<dbReference type="RefSeq" id="WP_066145659.1">
    <property type="nucleotide sequence ID" value="NZ_JACIDF010000002.1"/>
</dbReference>
<organism evidence="2 3">
    <name type="scientific">Anoxybacteroides rupiense</name>
    <dbReference type="NCBI Taxonomy" id="311460"/>
    <lineage>
        <taxon>Bacteria</taxon>
        <taxon>Bacillati</taxon>
        <taxon>Bacillota</taxon>
        <taxon>Bacilli</taxon>
        <taxon>Bacillales</taxon>
        <taxon>Anoxybacillaceae</taxon>
        <taxon>Anoxybacteroides</taxon>
    </lineage>
</organism>
<evidence type="ECO:0000313" key="3">
    <source>
        <dbReference type="Proteomes" id="UP001339962"/>
    </source>
</evidence>
<dbReference type="Proteomes" id="UP001339962">
    <property type="component" value="Unassembled WGS sequence"/>
</dbReference>
<feature type="transmembrane region" description="Helical" evidence="1">
    <location>
        <begin position="29"/>
        <end position="46"/>
    </location>
</feature>
<feature type="transmembrane region" description="Helical" evidence="1">
    <location>
        <begin position="105"/>
        <end position="124"/>
    </location>
</feature>
<feature type="transmembrane region" description="Helical" evidence="1">
    <location>
        <begin position="78"/>
        <end position="99"/>
    </location>
</feature>
<keyword evidence="1" id="KW-0812">Transmembrane</keyword>
<dbReference type="AlphaFoldDB" id="A0ABD5IUX2"/>
<feature type="transmembrane region" description="Helical" evidence="1">
    <location>
        <begin position="7"/>
        <end position="23"/>
    </location>
</feature>
<keyword evidence="1" id="KW-1133">Transmembrane helix</keyword>
<protein>
    <submittedName>
        <fullName evidence="2">Sodium/glutamate symporter</fullName>
    </submittedName>
</protein>
<reference evidence="2 3" key="1">
    <citation type="submission" date="2023-03" db="EMBL/GenBank/DDBJ databases">
        <title>Bacillus Genome Sequencing.</title>
        <authorList>
            <person name="Dunlap C."/>
        </authorList>
    </citation>
    <scope>NUCLEOTIDE SEQUENCE [LARGE SCALE GENOMIC DNA]</scope>
    <source>
        <strain evidence="2 3">NRS-38</strain>
    </source>
</reference>
<evidence type="ECO:0000313" key="2">
    <source>
        <dbReference type="EMBL" id="MED5052107.1"/>
    </source>
</evidence>
<keyword evidence="1" id="KW-0472">Membrane</keyword>
<name>A0ABD5IUX2_9BACL</name>
<gene>
    <name evidence="2" type="ORF">P9850_09605</name>
</gene>
<accession>A0ABD5IUX2</accession>
<evidence type="ECO:0000256" key="1">
    <source>
        <dbReference type="SAM" id="Phobius"/>
    </source>
</evidence>
<sequence length="127" mass="14768">MKNHDFMLTLIGFTVAFGILSIITYKIQWAVLVGGIIGTVVTKLVRKMSSKIRDQKDEIEYDERINDHMKNYITNTFFISNLLLLLYLIMGSYIFKISFINADYLALYLIITFIIAFFIVPEIAKRK</sequence>